<feature type="chain" id="PRO_5026944591" description="DUF6160 domain-containing protein" evidence="1">
    <location>
        <begin position="22"/>
        <end position="732"/>
    </location>
</feature>
<dbReference type="AlphaFoldDB" id="A0A6N7LY60"/>
<gene>
    <name evidence="3" type="ORF">GFN93_12410</name>
</gene>
<comment type="caution">
    <text evidence="3">The sequence shown here is derived from an EMBL/GenBank/DDBJ whole genome shotgun (WGS) entry which is preliminary data.</text>
</comment>
<dbReference type="EMBL" id="WIRE01000001">
    <property type="protein sequence ID" value="MQX54055.1"/>
    <property type="molecule type" value="Genomic_DNA"/>
</dbReference>
<organism evidence="3 4">
    <name type="scientific">Alcanivorax sediminis</name>
    <dbReference type="NCBI Taxonomy" id="2663008"/>
    <lineage>
        <taxon>Bacteria</taxon>
        <taxon>Pseudomonadati</taxon>
        <taxon>Pseudomonadota</taxon>
        <taxon>Gammaproteobacteria</taxon>
        <taxon>Oceanospirillales</taxon>
        <taxon>Alcanivoracaceae</taxon>
        <taxon>Alcanivorax</taxon>
    </lineage>
</organism>
<proteinExistence type="predicted"/>
<dbReference type="Pfam" id="PF19657">
    <property type="entry name" value="DUF6160"/>
    <property type="match status" value="1"/>
</dbReference>
<dbReference type="InterPro" id="IPR046158">
    <property type="entry name" value="DUF6160"/>
</dbReference>
<feature type="domain" description="DUF6160" evidence="2">
    <location>
        <begin position="1"/>
        <end position="64"/>
    </location>
</feature>
<dbReference type="Proteomes" id="UP000469421">
    <property type="component" value="Unassembled WGS sequence"/>
</dbReference>
<dbReference type="RefSeq" id="WP_153501377.1">
    <property type="nucleotide sequence ID" value="NZ_WIRE01000001.1"/>
</dbReference>
<evidence type="ECO:0000313" key="4">
    <source>
        <dbReference type="Proteomes" id="UP000469421"/>
    </source>
</evidence>
<protein>
    <recommendedName>
        <fullName evidence="2">DUF6160 domain-containing protein</fullName>
    </recommendedName>
</protein>
<keyword evidence="1" id="KW-0732">Signal</keyword>
<keyword evidence="4" id="KW-1185">Reference proteome</keyword>
<evidence type="ECO:0000313" key="3">
    <source>
        <dbReference type="EMBL" id="MQX54055.1"/>
    </source>
</evidence>
<accession>A0A6N7LY60</accession>
<evidence type="ECO:0000256" key="1">
    <source>
        <dbReference type="SAM" id="SignalP"/>
    </source>
</evidence>
<sequence length="732" mass="76045">MKIIHFVSCVVAFGYAISAQAMQPLNDVSLSQVSGQDGIVIDSSFSEASVDRLYLEDGAGVGNAADQTMRVWTNGATLSGDDMGTMLKIDTGSNAGSTGLDLELTASLGTLRTETTQICMGAIAPGNAGANCGSSLGALTVQTASPFHAHLKTTNGLFNEDAPATLSAGLENTNIFITQYDGSQFNQGIIKDFNFSFNGEGYIFVDPARGLVMETRDPANALEMVRVDDLNNPGKKLPGLNLELMYKSNVADPSGDPSPVYSTSGAAGVIRGGISGAVTDASLTFRGVNDSAGAIMGNSYSLGAGAGSAGSASVLGSRGLYLNFQGAFLRSGDNPVVLELAHAGNNAYGIGFGNLSPLLVRTDVTGSNPALNTGLAYLNSGDIYFNLINTQSLLLPENTVLNATKVGGSFLTTAADYQHRVHNESSNPHAIGVAVRGMDFQAIARDSYFIVSNDVTNPADIPSSSGSWGIGLPFHNLDANVALYGLNIGGEERIGTAFALNTQGVSADGSKTTSILLIDGEPNPNDSGNPTNYYMGLRNIDMFMAGYGSLGFSNGQIGIQIDDFDLAIASQFAAGYLPGSKFRSGTDVYAPVDGFTSSDGVLFGINLKLAGSGNVNLVPAPASSTLATNYTRFAGDLTLTSGAIQLVEPVDGTTLGLDNMTGKIGFDNYIRFQKDSVDFHAELALNPEQTSAGVVRFSNVNLYPDSNAAAQRLGEIAISGGNLVSNLNIKPF</sequence>
<reference evidence="3 4" key="1">
    <citation type="submission" date="2019-10" db="EMBL/GenBank/DDBJ databases">
        <title>Alcanivorax sp.PA15-N-34 draft genome sequence.</title>
        <authorList>
            <person name="Liao X."/>
            <person name="Shao Z."/>
        </authorList>
    </citation>
    <scope>NUCLEOTIDE SEQUENCE [LARGE SCALE GENOMIC DNA]</scope>
    <source>
        <strain evidence="3 4">PA15-N-34</strain>
    </source>
</reference>
<feature type="signal peptide" evidence="1">
    <location>
        <begin position="1"/>
        <end position="21"/>
    </location>
</feature>
<name>A0A6N7LY60_9GAMM</name>
<evidence type="ECO:0000259" key="2">
    <source>
        <dbReference type="Pfam" id="PF19657"/>
    </source>
</evidence>